<evidence type="ECO:0000313" key="2">
    <source>
        <dbReference type="Proteomes" id="UP000020529"/>
    </source>
</evidence>
<reference evidence="1 2" key="1">
    <citation type="submission" date="2014-02" db="EMBL/GenBank/DDBJ databases">
        <authorList>
            <person name="Sears C."/>
            <person name="Carroll K."/>
            <person name="Sack B.R."/>
            <person name="Qadri F."/>
            <person name="Myers L.L."/>
            <person name="Chung G.-T."/>
            <person name="Escheverria P."/>
            <person name="Fraser C.M."/>
            <person name="Sadzewicz L."/>
            <person name="Shefchek K.A."/>
            <person name="Tallon L."/>
            <person name="Das S.P."/>
            <person name="Daugherty S."/>
            <person name="Mongodin E.F."/>
        </authorList>
    </citation>
    <scope>NUCLEOTIDE SEQUENCE [LARGE SCALE GENOMIC DNA]</scope>
    <source>
        <strain evidence="2">3988T(B)14</strain>
    </source>
</reference>
<accession>A0A015UHB7</accession>
<dbReference type="EMBL" id="JGCY01000366">
    <property type="protein sequence ID" value="EXY73343.1"/>
    <property type="molecule type" value="Genomic_DNA"/>
</dbReference>
<sequence>MKDHLYWKIVSNCMHEPPKAGKIVSKENTVVTSMFDKCISC</sequence>
<name>A0A015UHB7_BACFG</name>
<dbReference type="PATRIC" id="fig|1339315.3.peg.3568"/>
<protein>
    <submittedName>
        <fullName evidence="1">Uncharacterized protein</fullName>
    </submittedName>
</protein>
<gene>
    <name evidence="1" type="ORF">M124_2887</name>
</gene>
<proteinExistence type="predicted"/>
<organism evidence="1 2">
    <name type="scientific">Bacteroides fragilis str. 3988T(B)14</name>
    <dbReference type="NCBI Taxonomy" id="1339315"/>
    <lineage>
        <taxon>Bacteria</taxon>
        <taxon>Pseudomonadati</taxon>
        <taxon>Bacteroidota</taxon>
        <taxon>Bacteroidia</taxon>
        <taxon>Bacteroidales</taxon>
        <taxon>Bacteroidaceae</taxon>
        <taxon>Bacteroides</taxon>
    </lineage>
</organism>
<comment type="caution">
    <text evidence="1">The sequence shown here is derived from an EMBL/GenBank/DDBJ whole genome shotgun (WGS) entry which is preliminary data.</text>
</comment>
<dbReference type="Proteomes" id="UP000020529">
    <property type="component" value="Unassembled WGS sequence"/>
</dbReference>
<dbReference type="AlphaFoldDB" id="A0A015UHB7"/>
<evidence type="ECO:0000313" key="1">
    <source>
        <dbReference type="EMBL" id="EXY73343.1"/>
    </source>
</evidence>